<keyword evidence="3" id="KW-1185">Reference proteome</keyword>
<evidence type="ECO:0000313" key="2">
    <source>
        <dbReference type="EMBL" id="TRM67278.1"/>
    </source>
</evidence>
<comment type="caution">
    <text evidence="2">The sequence shown here is derived from an EMBL/GenBank/DDBJ whole genome shotgun (WGS) entry which is preliminary data.</text>
</comment>
<gene>
    <name evidence="2" type="ORF">BD626DRAFT_171706</name>
</gene>
<feature type="region of interest" description="Disordered" evidence="1">
    <location>
        <begin position="128"/>
        <end position="157"/>
    </location>
</feature>
<dbReference type="AlphaFoldDB" id="A0A550CR66"/>
<dbReference type="Proteomes" id="UP000320762">
    <property type="component" value="Unassembled WGS sequence"/>
</dbReference>
<accession>A0A550CR66</accession>
<feature type="compositionally biased region" description="Polar residues" evidence="1">
    <location>
        <begin position="147"/>
        <end position="157"/>
    </location>
</feature>
<evidence type="ECO:0000313" key="3">
    <source>
        <dbReference type="Proteomes" id="UP000320762"/>
    </source>
</evidence>
<name>A0A550CR66_9AGAR</name>
<feature type="region of interest" description="Disordered" evidence="1">
    <location>
        <begin position="86"/>
        <end position="108"/>
    </location>
</feature>
<evidence type="ECO:0000256" key="1">
    <source>
        <dbReference type="SAM" id="MobiDB-lite"/>
    </source>
</evidence>
<protein>
    <submittedName>
        <fullName evidence="2">Uncharacterized protein</fullName>
    </submittedName>
</protein>
<sequence length="157" mass="16962">MRETSQARRPLAHIQLRLSWGAARDLGQIALPALHSALNDGKRQRQLIDNGSCGTLRWRMVGRLPPSTLSDIIALADVDQRRVPSASPVSSCRRMPAPPHASAPVRHAPRILDDLGCRPRLTRQAVLDNETFSSPVSLPLAAPAHAGTSSMPSTSDD</sequence>
<proteinExistence type="predicted"/>
<reference evidence="2 3" key="1">
    <citation type="journal article" date="2019" name="New Phytol.">
        <title>Comparative genomics reveals unique wood-decay strategies and fruiting body development in the Schizophyllaceae.</title>
        <authorList>
            <person name="Almasi E."/>
            <person name="Sahu N."/>
            <person name="Krizsan K."/>
            <person name="Balint B."/>
            <person name="Kovacs G.M."/>
            <person name="Kiss B."/>
            <person name="Cseklye J."/>
            <person name="Drula E."/>
            <person name="Henrissat B."/>
            <person name="Nagy I."/>
            <person name="Chovatia M."/>
            <person name="Adam C."/>
            <person name="LaButti K."/>
            <person name="Lipzen A."/>
            <person name="Riley R."/>
            <person name="Grigoriev I.V."/>
            <person name="Nagy L.G."/>
        </authorList>
    </citation>
    <scope>NUCLEOTIDE SEQUENCE [LARGE SCALE GENOMIC DNA]</scope>
    <source>
        <strain evidence="2 3">NL-1724</strain>
    </source>
</reference>
<organism evidence="2 3">
    <name type="scientific">Schizophyllum amplum</name>
    <dbReference type="NCBI Taxonomy" id="97359"/>
    <lineage>
        <taxon>Eukaryota</taxon>
        <taxon>Fungi</taxon>
        <taxon>Dikarya</taxon>
        <taxon>Basidiomycota</taxon>
        <taxon>Agaricomycotina</taxon>
        <taxon>Agaricomycetes</taxon>
        <taxon>Agaricomycetidae</taxon>
        <taxon>Agaricales</taxon>
        <taxon>Schizophyllaceae</taxon>
        <taxon>Schizophyllum</taxon>
    </lineage>
</organism>
<dbReference type="EMBL" id="VDMD01000003">
    <property type="protein sequence ID" value="TRM67278.1"/>
    <property type="molecule type" value="Genomic_DNA"/>
</dbReference>